<feature type="binding site" evidence="9">
    <location>
        <position position="129"/>
    </location>
    <ligand>
        <name>Zn(2+)</name>
        <dbReference type="ChEBI" id="CHEBI:29105"/>
        <note>catalytic</note>
    </ligand>
</feature>
<protein>
    <recommendedName>
        <fullName evidence="9">Endoribonuclease YbeY</fullName>
        <ecNumber evidence="9">3.1.-.-</ecNumber>
    </recommendedName>
</protein>
<dbReference type="EC" id="3.1.-.-" evidence="9"/>
<evidence type="ECO:0000256" key="3">
    <source>
        <dbReference type="ARBA" id="ARBA00022552"/>
    </source>
</evidence>
<accession>A0A841RGQ6</accession>
<evidence type="ECO:0000256" key="5">
    <source>
        <dbReference type="ARBA" id="ARBA00022723"/>
    </source>
</evidence>
<keyword evidence="2 9" id="KW-0690">Ribosome biogenesis</keyword>
<evidence type="ECO:0000256" key="9">
    <source>
        <dbReference type="HAMAP-Rule" id="MF_00009"/>
    </source>
</evidence>
<dbReference type="GO" id="GO:0006364">
    <property type="term" value="P:rRNA processing"/>
    <property type="evidence" value="ECO:0007669"/>
    <property type="project" value="UniProtKB-UniRule"/>
</dbReference>
<evidence type="ECO:0000313" key="11">
    <source>
        <dbReference type="Proteomes" id="UP000572212"/>
    </source>
</evidence>
<dbReference type="HAMAP" id="MF_00009">
    <property type="entry name" value="Endoribonucl_YbeY"/>
    <property type="match status" value="1"/>
</dbReference>
<dbReference type="PANTHER" id="PTHR46986:SF1">
    <property type="entry name" value="ENDORIBONUCLEASE YBEY, CHLOROPLASTIC"/>
    <property type="match status" value="1"/>
</dbReference>
<evidence type="ECO:0000256" key="2">
    <source>
        <dbReference type="ARBA" id="ARBA00022517"/>
    </source>
</evidence>
<feature type="binding site" evidence="9">
    <location>
        <position position="119"/>
    </location>
    <ligand>
        <name>Zn(2+)</name>
        <dbReference type="ChEBI" id="CHEBI:29105"/>
        <note>catalytic</note>
    </ligand>
</feature>
<dbReference type="InterPro" id="IPR023091">
    <property type="entry name" value="MetalPrtase_cat_dom_sf_prd"/>
</dbReference>
<feature type="binding site" evidence="9">
    <location>
        <position position="123"/>
    </location>
    <ligand>
        <name>Zn(2+)</name>
        <dbReference type="ChEBI" id="CHEBI:29105"/>
        <note>catalytic</note>
    </ligand>
</feature>
<dbReference type="Proteomes" id="UP000572212">
    <property type="component" value="Unassembled WGS sequence"/>
</dbReference>
<keyword evidence="7 9" id="KW-0378">Hydrolase</keyword>
<dbReference type="GO" id="GO:0004222">
    <property type="term" value="F:metalloendopeptidase activity"/>
    <property type="evidence" value="ECO:0007669"/>
    <property type="project" value="InterPro"/>
</dbReference>
<dbReference type="GO" id="GO:0008270">
    <property type="term" value="F:zinc ion binding"/>
    <property type="evidence" value="ECO:0007669"/>
    <property type="project" value="UniProtKB-UniRule"/>
</dbReference>
<keyword evidence="11" id="KW-1185">Reference proteome</keyword>
<evidence type="ECO:0000256" key="6">
    <source>
        <dbReference type="ARBA" id="ARBA00022759"/>
    </source>
</evidence>
<comment type="subcellular location">
    <subcellularLocation>
        <location evidence="9">Cytoplasm</location>
    </subcellularLocation>
</comment>
<dbReference type="InterPro" id="IPR002036">
    <property type="entry name" value="YbeY"/>
</dbReference>
<dbReference type="EMBL" id="JACHON010000001">
    <property type="protein sequence ID" value="MBB6511821.1"/>
    <property type="molecule type" value="Genomic_DNA"/>
</dbReference>
<keyword evidence="3 9" id="KW-0698">rRNA processing</keyword>
<keyword evidence="5 9" id="KW-0479">Metal-binding</keyword>
<comment type="cofactor">
    <cofactor evidence="9">
        <name>Zn(2+)</name>
        <dbReference type="ChEBI" id="CHEBI:29105"/>
    </cofactor>
    <text evidence="9">Binds 1 zinc ion.</text>
</comment>
<comment type="function">
    <text evidence="9">Single strand-specific metallo-endoribonuclease involved in late-stage 70S ribosome quality control and in maturation of the 3' terminus of the 16S rRNA.</text>
</comment>
<evidence type="ECO:0000313" key="10">
    <source>
        <dbReference type="EMBL" id="MBB6511821.1"/>
    </source>
</evidence>
<keyword evidence="6 9" id="KW-0255">Endonuclease</keyword>
<reference evidence="10 11" key="1">
    <citation type="submission" date="2020-08" db="EMBL/GenBank/DDBJ databases">
        <title>Genomic Encyclopedia of Type Strains, Phase IV (KMG-IV): sequencing the most valuable type-strain genomes for metagenomic binning, comparative biology and taxonomic classification.</title>
        <authorList>
            <person name="Goeker M."/>
        </authorList>
    </citation>
    <scope>NUCLEOTIDE SEQUENCE [LARGE SCALE GENOMIC DNA]</scope>
    <source>
        <strain evidence="10 11">DSM 11805</strain>
    </source>
</reference>
<dbReference type="AlphaFoldDB" id="A0A841RGQ6"/>
<keyword evidence="8 9" id="KW-0862">Zinc</keyword>
<sequence length="153" mass="17815">MHIDFLDETGDITKEQQELLLNVLQLASNMEEIPKDAEVSISFVSDEEIHRLNKEYRQIDQPTDVLSFALEEGEDNYSIEGNEIPRMLGDIIVSVDKAKEQAETYNHSFNRELAFLTVHGFLHLLGYDHMSDEDEKKMFSRQEEILHEFGLKR</sequence>
<dbReference type="Gene3D" id="3.40.390.30">
    <property type="entry name" value="Metalloproteases ('zincins'), catalytic domain"/>
    <property type="match status" value="1"/>
</dbReference>
<proteinExistence type="inferred from homology"/>
<keyword evidence="4 9" id="KW-0540">Nuclease</keyword>
<dbReference type="GO" id="GO:0004521">
    <property type="term" value="F:RNA endonuclease activity"/>
    <property type="evidence" value="ECO:0007669"/>
    <property type="project" value="UniProtKB-UniRule"/>
</dbReference>
<dbReference type="GO" id="GO:0005737">
    <property type="term" value="C:cytoplasm"/>
    <property type="evidence" value="ECO:0007669"/>
    <property type="project" value="UniProtKB-SubCell"/>
</dbReference>
<dbReference type="Pfam" id="PF02130">
    <property type="entry name" value="YbeY"/>
    <property type="match status" value="1"/>
</dbReference>
<dbReference type="PROSITE" id="PS01306">
    <property type="entry name" value="UPF0054"/>
    <property type="match status" value="1"/>
</dbReference>
<evidence type="ECO:0000256" key="7">
    <source>
        <dbReference type="ARBA" id="ARBA00022801"/>
    </source>
</evidence>
<dbReference type="SUPFAM" id="SSF55486">
    <property type="entry name" value="Metalloproteases ('zincins'), catalytic domain"/>
    <property type="match status" value="1"/>
</dbReference>
<comment type="similarity">
    <text evidence="1 9">Belongs to the endoribonuclease YbeY family.</text>
</comment>
<name>A0A841RGQ6_9BACI</name>
<evidence type="ECO:0000256" key="4">
    <source>
        <dbReference type="ARBA" id="ARBA00022722"/>
    </source>
</evidence>
<organism evidence="10 11">
    <name type="scientific">Gracilibacillus halotolerans</name>
    <dbReference type="NCBI Taxonomy" id="74386"/>
    <lineage>
        <taxon>Bacteria</taxon>
        <taxon>Bacillati</taxon>
        <taxon>Bacillota</taxon>
        <taxon>Bacilli</taxon>
        <taxon>Bacillales</taxon>
        <taxon>Bacillaceae</taxon>
        <taxon>Gracilibacillus</taxon>
    </lineage>
</organism>
<evidence type="ECO:0000256" key="8">
    <source>
        <dbReference type="ARBA" id="ARBA00022833"/>
    </source>
</evidence>
<dbReference type="PANTHER" id="PTHR46986">
    <property type="entry name" value="ENDORIBONUCLEASE YBEY, CHLOROPLASTIC"/>
    <property type="match status" value="1"/>
</dbReference>
<dbReference type="NCBIfam" id="TIGR00043">
    <property type="entry name" value="rRNA maturation RNase YbeY"/>
    <property type="match status" value="1"/>
</dbReference>
<dbReference type="InterPro" id="IPR020549">
    <property type="entry name" value="YbeY_CS"/>
</dbReference>
<comment type="caution">
    <text evidence="10">The sequence shown here is derived from an EMBL/GenBank/DDBJ whole genome shotgun (WGS) entry which is preliminary data.</text>
</comment>
<gene>
    <name evidence="9" type="primary">ybeY</name>
    <name evidence="10" type="ORF">GGQ92_000588</name>
</gene>
<evidence type="ECO:0000256" key="1">
    <source>
        <dbReference type="ARBA" id="ARBA00010875"/>
    </source>
</evidence>
<keyword evidence="9" id="KW-0963">Cytoplasm</keyword>